<feature type="compositionally biased region" description="Polar residues" evidence="2">
    <location>
        <begin position="7"/>
        <end position="19"/>
    </location>
</feature>
<dbReference type="OrthoDB" id="512458at2"/>
<evidence type="ECO:0000313" key="5">
    <source>
        <dbReference type="Proteomes" id="UP000269154"/>
    </source>
</evidence>
<dbReference type="GO" id="GO:0001217">
    <property type="term" value="F:DNA-binding transcription repressor activity"/>
    <property type="evidence" value="ECO:0007669"/>
    <property type="project" value="TreeGrafter"/>
</dbReference>
<gene>
    <name evidence="4" type="ORF">D5R40_18290</name>
</gene>
<feature type="region of interest" description="Disordered" evidence="2">
    <location>
        <begin position="1"/>
        <end position="20"/>
    </location>
</feature>
<keyword evidence="1" id="KW-0238">DNA-binding</keyword>
<name>A0A3N6NZL8_9CYAN</name>
<dbReference type="InterPro" id="IPR037914">
    <property type="entry name" value="SpoVT-AbrB_sf"/>
</dbReference>
<accession>A0A3N6NZL8</accession>
<dbReference type="PANTHER" id="PTHR42182:SF1">
    <property type="entry name" value="SLL0359 PROTEIN"/>
    <property type="match status" value="1"/>
</dbReference>
<dbReference type="InterPro" id="IPR007159">
    <property type="entry name" value="SpoVT-AbrB_dom"/>
</dbReference>
<dbReference type="Proteomes" id="UP000269154">
    <property type="component" value="Unassembled WGS sequence"/>
</dbReference>
<dbReference type="RefSeq" id="WP_124147613.1">
    <property type="nucleotide sequence ID" value="NZ_CAWOKI010000297.1"/>
</dbReference>
<evidence type="ECO:0000256" key="2">
    <source>
        <dbReference type="SAM" id="MobiDB-lite"/>
    </source>
</evidence>
<dbReference type="PROSITE" id="PS51740">
    <property type="entry name" value="SPOVT_ABRB"/>
    <property type="match status" value="1"/>
</dbReference>
<evidence type="ECO:0000313" key="4">
    <source>
        <dbReference type="EMBL" id="RQH37940.1"/>
    </source>
</evidence>
<evidence type="ECO:0000256" key="1">
    <source>
        <dbReference type="PROSITE-ProRule" id="PRU01076"/>
    </source>
</evidence>
<dbReference type="GO" id="GO:0000976">
    <property type="term" value="F:transcription cis-regulatory region binding"/>
    <property type="evidence" value="ECO:0007669"/>
    <property type="project" value="TreeGrafter"/>
</dbReference>
<dbReference type="GO" id="GO:0032993">
    <property type="term" value="C:protein-DNA complex"/>
    <property type="evidence" value="ECO:0007669"/>
    <property type="project" value="TreeGrafter"/>
</dbReference>
<proteinExistence type="predicted"/>
<comment type="caution">
    <text evidence="4">The sequence shown here is derived from an EMBL/GenBank/DDBJ whole genome shotgun (WGS) entry which is preliminary data.</text>
</comment>
<reference evidence="4 5" key="1">
    <citation type="journal article" date="2018" name="ACS Chem. Biol.">
        <title>Ketoreductase domain dysfunction expands chemodiversity: malyngamide biosynthesis in the cyanobacterium Okeania hirsuta.</title>
        <authorList>
            <person name="Moss N.A."/>
            <person name="Leao T."/>
            <person name="Rankin M."/>
            <person name="McCullough T.M."/>
            <person name="Qu P."/>
            <person name="Korobeynikov A."/>
            <person name="Smith J.L."/>
            <person name="Gerwick L."/>
            <person name="Gerwick W.H."/>
        </authorList>
    </citation>
    <scope>NUCLEOTIDE SEQUENCE [LARGE SCALE GENOMIC DNA]</scope>
    <source>
        <strain evidence="4 5">PAB10Feb10-1</strain>
    </source>
</reference>
<dbReference type="AlphaFoldDB" id="A0A3N6NZL8"/>
<dbReference type="InterPro" id="IPR027360">
    <property type="entry name" value="AbrB-like"/>
</dbReference>
<evidence type="ECO:0000259" key="3">
    <source>
        <dbReference type="PROSITE" id="PS51740"/>
    </source>
</evidence>
<dbReference type="PANTHER" id="PTHR42182">
    <property type="entry name" value="SLL0359 PROTEIN"/>
    <property type="match status" value="1"/>
</dbReference>
<dbReference type="Pfam" id="PF14250">
    <property type="entry name" value="AbrB-like"/>
    <property type="match status" value="1"/>
</dbReference>
<dbReference type="EMBL" id="RCBY01000107">
    <property type="protein sequence ID" value="RQH37940.1"/>
    <property type="molecule type" value="Genomic_DNA"/>
</dbReference>
<keyword evidence="5" id="KW-1185">Reference proteome</keyword>
<feature type="domain" description="SpoVT-AbrB" evidence="3">
    <location>
        <begin position="87"/>
        <end position="132"/>
    </location>
</feature>
<sequence>MAKTTTEKLNTSEQSNTPLTGKALLKKVKELSHKSKKDTAIACGYYSNTKDKQKRVNLAKFYDAVLQAKGLNLDDNNVKDGRGRAATYRACVHRNGQLVIGANYTQEMGLKPGDEFIIQLGHKHIHLRQINIEVEKEDENNEEE</sequence>
<organism evidence="4 5">
    <name type="scientific">Okeania hirsuta</name>
    <dbReference type="NCBI Taxonomy" id="1458930"/>
    <lineage>
        <taxon>Bacteria</taxon>
        <taxon>Bacillati</taxon>
        <taxon>Cyanobacteriota</taxon>
        <taxon>Cyanophyceae</taxon>
        <taxon>Oscillatoriophycideae</taxon>
        <taxon>Oscillatoriales</taxon>
        <taxon>Microcoleaceae</taxon>
        <taxon>Okeania</taxon>
    </lineage>
</organism>
<protein>
    <submittedName>
        <fullName evidence="4">AbrB family transcriptional regulator</fullName>
    </submittedName>
</protein>
<dbReference type="SUPFAM" id="SSF89447">
    <property type="entry name" value="AbrB/MazE/MraZ-like"/>
    <property type="match status" value="1"/>
</dbReference>